<evidence type="ECO:0000313" key="3">
    <source>
        <dbReference type="Proteomes" id="UP001501196"/>
    </source>
</evidence>
<comment type="caution">
    <text evidence="2">The sequence shown here is derived from an EMBL/GenBank/DDBJ whole genome shotgun (WGS) entry which is preliminary data.</text>
</comment>
<feature type="region of interest" description="Disordered" evidence="1">
    <location>
        <begin position="46"/>
        <end position="71"/>
    </location>
</feature>
<evidence type="ECO:0000313" key="2">
    <source>
        <dbReference type="EMBL" id="GAA2028863.1"/>
    </source>
</evidence>
<dbReference type="Proteomes" id="UP001501196">
    <property type="component" value="Unassembled WGS sequence"/>
</dbReference>
<evidence type="ECO:0000256" key="1">
    <source>
        <dbReference type="SAM" id="MobiDB-lite"/>
    </source>
</evidence>
<name>A0ABN2U547_9MICO</name>
<dbReference type="EMBL" id="BAAAPW010000001">
    <property type="protein sequence ID" value="GAA2028863.1"/>
    <property type="molecule type" value="Genomic_DNA"/>
</dbReference>
<reference evidence="2 3" key="1">
    <citation type="journal article" date="2019" name="Int. J. Syst. Evol. Microbiol.">
        <title>The Global Catalogue of Microorganisms (GCM) 10K type strain sequencing project: providing services to taxonomists for standard genome sequencing and annotation.</title>
        <authorList>
            <consortium name="The Broad Institute Genomics Platform"/>
            <consortium name="The Broad Institute Genome Sequencing Center for Infectious Disease"/>
            <person name="Wu L."/>
            <person name="Ma J."/>
        </authorList>
    </citation>
    <scope>NUCLEOTIDE SEQUENCE [LARGE SCALE GENOMIC DNA]</scope>
    <source>
        <strain evidence="2 3">JCM 15672</strain>
    </source>
</reference>
<accession>A0ABN2U547</accession>
<sequence length="71" mass="7618">MVALYQRGASPRKLRAVAPANCRTVTGVRPVWAFMGPLSGDEVAGLRSDRRARRGSADQSSRLSIHDPIGA</sequence>
<organism evidence="2 3">
    <name type="scientific">Agromyces tropicus</name>
    <dbReference type="NCBI Taxonomy" id="555371"/>
    <lineage>
        <taxon>Bacteria</taxon>
        <taxon>Bacillati</taxon>
        <taxon>Actinomycetota</taxon>
        <taxon>Actinomycetes</taxon>
        <taxon>Micrococcales</taxon>
        <taxon>Microbacteriaceae</taxon>
        <taxon>Agromyces</taxon>
    </lineage>
</organism>
<proteinExistence type="predicted"/>
<gene>
    <name evidence="2" type="ORF">GCM10009819_10690</name>
</gene>
<keyword evidence="3" id="KW-1185">Reference proteome</keyword>
<protein>
    <submittedName>
        <fullName evidence="2">Uncharacterized protein</fullName>
    </submittedName>
</protein>